<evidence type="ECO:0000256" key="2">
    <source>
        <dbReference type="ARBA" id="ARBA00022695"/>
    </source>
</evidence>
<keyword evidence="3" id="KW-0448">Lipopolysaccharide biosynthesis</keyword>
<sequence>MRTAIIIPARFASSRFPGKPLTMIRCADGVQRPAISQSWAAARAAAAALPGDVACVIATDDDRIADACSALGMDVVMTPEACLNGTERCAAALAGLAEVPDLVVNLQGDAPLTPIAMVRAVVALAVARPDLALATAVMPATPAVLAHLQADAAAGRVGGTTAVCSRDGRALYFSKSIIPHIAPGSVPMAPVLLHVGLYAYRPAALAAYVAAGPAPLELQEGLEQLRFVDAGLAVGAAHCAAPAWDLIELNNPSDVPLIEAALARRAAVEPI</sequence>
<reference evidence="4 5" key="1">
    <citation type="submission" date="2017-07" db="EMBL/GenBank/DDBJ databases">
        <title>Sandarakinorhabdus cyanobacteriorum sp. nov., a novel bacterium isolated from cyanobacterial aggregates in a eutrophic lake.</title>
        <authorList>
            <person name="Cai H."/>
        </authorList>
    </citation>
    <scope>NUCLEOTIDE SEQUENCE [LARGE SCALE GENOMIC DNA]</scope>
    <source>
        <strain evidence="4 5">TH057</strain>
    </source>
</reference>
<accession>A0A255Y7C9</accession>
<gene>
    <name evidence="4" type="ORF">CHU93_14720</name>
</gene>
<dbReference type="PANTHER" id="PTHR42866">
    <property type="entry name" value="3-DEOXY-MANNO-OCTULOSONATE CYTIDYLYLTRANSFERASE"/>
    <property type="match status" value="1"/>
</dbReference>
<keyword evidence="1 4" id="KW-0808">Transferase</keyword>
<keyword evidence="5" id="KW-1185">Reference proteome</keyword>
<organism evidence="4 5">
    <name type="scientific">Sandarakinorhabdus cyanobacteriorum</name>
    <dbReference type="NCBI Taxonomy" id="1981098"/>
    <lineage>
        <taxon>Bacteria</taxon>
        <taxon>Pseudomonadati</taxon>
        <taxon>Pseudomonadota</taxon>
        <taxon>Alphaproteobacteria</taxon>
        <taxon>Sphingomonadales</taxon>
        <taxon>Sphingosinicellaceae</taxon>
        <taxon>Sandarakinorhabdus</taxon>
    </lineage>
</organism>
<evidence type="ECO:0000313" key="4">
    <source>
        <dbReference type="EMBL" id="OYQ25081.1"/>
    </source>
</evidence>
<dbReference type="AlphaFoldDB" id="A0A255Y7C9"/>
<dbReference type="NCBIfam" id="NF003950">
    <property type="entry name" value="PRK05450.1-3"/>
    <property type="match status" value="1"/>
</dbReference>
<protein>
    <submittedName>
        <fullName evidence="4">3-deoxy-manno-octulosonate cytidylyltransferase</fullName>
    </submittedName>
</protein>
<dbReference type="OrthoDB" id="9815559at2"/>
<dbReference type="Gene3D" id="3.90.550.10">
    <property type="entry name" value="Spore Coat Polysaccharide Biosynthesis Protein SpsA, Chain A"/>
    <property type="match status" value="1"/>
</dbReference>
<dbReference type="SUPFAM" id="SSF53448">
    <property type="entry name" value="Nucleotide-diphospho-sugar transferases"/>
    <property type="match status" value="1"/>
</dbReference>
<dbReference type="Pfam" id="PF02348">
    <property type="entry name" value="CTP_transf_3"/>
    <property type="match status" value="1"/>
</dbReference>
<dbReference type="GO" id="GO:0008690">
    <property type="term" value="F:3-deoxy-manno-octulosonate cytidylyltransferase activity"/>
    <property type="evidence" value="ECO:0007669"/>
    <property type="project" value="TreeGrafter"/>
</dbReference>
<evidence type="ECO:0000256" key="3">
    <source>
        <dbReference type="ARBA" id="ARBA00022985"/>
    </source>
</evidence>
<dbReference type="EMBL" id="NOXT01000123">
    <property type="protein sequence ID" value="OYQ25081.1"/>
    <property type="molecule type" value="Genomic_DNA"/>
</dbReference>
<dbReference type="InterPro" id="IPR029044">
    <property type="entry name" value="Nucleotide-diphossugar_trans"/>
</dbReference>
<dbReference type="Proteomes" id="UP000216991">
    <property type="component" value="Unassembled WGS sequence"/>
</dbReference>
<comment type="caution">
    <text evidence="4">The sequence shown here is derived from an EMBL/GenBank/DDBJ whole genome shotgun (WGS) entry which is preliminary data.</text>
</comment>
<dbReference type="GO" id="GO:0009103">
    <property type="term" value="P:lipopolysaccharide biosynthetic process"/>
    <property type="evidence" value="ECO:0007669"/>
    <property type="project" value="UniProtKB-KW"/>
</dbReference>
<dbReference type="GO" id="GO:0005829">
    <property type="term" value="C:cytosol"/>
    <property type="evidence" value="ECO:0007669"/>
    <property type="project" value="TreeGrafter"/>
</dbReference>
<dbReference type="InterPro" id="IPR003329">
    <property type="entry name" value="Cytidylyl_trans"/>
</dbReference>
<keyword evidence="2 4" id="KW-0548">Nucleotidyltransferase</keyword>
<dbReference type="RefSeq" id="WP_094474907.1">
    <property type="nucleotide sequence ID" value="NZ_NOXT01000123.1"/>
</dbReference>
<proteinExistence type="predicted"/>
<evidence type="ECO:0000256" key="1">
    <source>
        <dbReference type="ARBA" id="ARBA00022679"/>
    </source>
</evidence>
<name>A0A255Y7C9_9SPHN</name>
<evidence type="ECO:0000313" key="5">
    <source>
        <dbReference type="Proteomes" id="UP000216991"/>
    </source>
</evidence>
<dbReference type="PANTHER" id="PTHR42866:SF2">
    <property type="entry name" value="3-DEOXY-MANNO-OCTULOSONATE CYTIDYLYLTRANSFERASE, MITOCHONDRIAL"/>
    <property type="match status" value="1"/>
</dbReference>